<keyword evidence="1 5" id="KW-0489">Methyltransferase</keyword>
<organism evidence="5 6">
    <name type="scientific">Candidatus Nitrohelix vancouverensis</name>
    <dbReference type="NCBI Taxonomy" id="2705534"/>
    <lineage>
        <taxon>Bacteria</taxon>
        <taxon>Pseudomonadati</taxon>
        <taxon>Nitrospinota/Tectimicrobiota group</taxon>
        <taxon>Nitrospinota</taxon>
        <taxon>Nitrospinia</taxon>
        <taxon>Nitrospinales</taxon>
        <taxon>Nitrospinaceae</taxon>
        <taxon>Candidatus Nitrohelix</taxon>
    </lineage>
</organism>
<dbReference type="InterPro" id="IPR004441">
    <property type="entry name" value="rRNA_MeTrfase_TrmH"/>
</dbReference>
<dbReference type="SUPFAM" id="SSF75217">
    <property type="entry name" value="alpha/beta knot"/>
    <property type="match status" value="1"/>
</dbReference>
<dbReference type="InterPro" id="IPR029028">
    <property type="entry name" value="Alpha/beta_knot_MTases"/>
</dbReference>
<dbReference type="Proteomes" id="UP000594464">
    <property type="component" value="Chromosome"/>
</dbReference>
<accession>A0A7T0C0V9</accession>
<dbReference type="GO" id="GO:0008173">
    <property type="term" value="F:RNA methyltransferase activity"/>
    <property type="evidence" value="ECO:0007669"/>
    <property type="project" value="InterPro"/>
</dbReference>
<dbReference type="GO" id="GO:0003723">
    <property type="term" value="F:RNA binding"/>
    <property type="evidence" value="ECO:0007669"/>
    <property type="project" value="InterPro"/>
</dbReference>
<protein>
    <submittedName>
        <fullName evidence="5">RNA methyltransferase</fullName>
    </submittedName>
</protein>
<dbReference type="InterPro" id="IPR029026">
    <property type="entry name" value="tRNA_m1G_MTases_N"/>
</dbReference>
<evidence type="ECO:0000259" key="3">
    <source>
        <dbReference type="Pfam" id="PF00588"/>
    </source>
</evidence>
<evidence type="ECO:0000313" key="5">
    <source>
        <dbReference type="EMBL" id="QPJ64483.1"/>
    </source>
</evidence>
<keyword evidence="2 5" id="KW-0808">Transferase</keyword>
<name>A0A7T0C0V9_9BACT</name>
<dbReference type="InterPro" id="IPR013123">
    <property type="entry name" value="SpoU_subst-bd"/>
</dbReference>
<dbReference type="PANTHER" id="PTHR46429:SF2">
    <property type="entry name" value="TRNA_RRNA METHYLTRANSFERASE"/>
    <property type="match status" value="1"/>
</dbReference>
<feature type="domain" description="RNA 2-O ribose methyltransferase substrate binding" evidence="4">
    <location>
        <begin position="2"/>
        <end position="66"/>
    </location>
</feature>
<dbReference type="EMBL" id="CP048620">
    <property type="protein sequence ID" value="QPJ64483.1"/>
    <property type="molecule type" value="Genomic_DNA"/>
</dbReference>
<dbReference type="Pfam" id="PF00588">
    <property type="entry name" value="SpoU_methylase"/>
    <property type="match status" value="1"/>
</dbReference>
<dbReference type="GO" id="GO:0005829">
    <property type="term" value="C:cytosol"/>
    <property type="evidence" value="ECO:0007669"/>
    <property type="project" value="TreeGrafter"/>
</dbReference>
<evidence type="ECO:0000256" key="2">
    <source>
        <dbReference type="ARBA" id="ARBA00022679"/>
    </source>
</evidence>
<evidence type="ECO:0000259" key="4">
    <source>
        <dbReference type="Pfam" id="PF08032"/>
    </source>
</evidence>
<gene>
    <name evidence="5" type="ORF">G3M78_03350</name>
</gene>
<dbReference type="KEGG" id="nva:G3M78_03350"/>
<dbReference type="AlphaFoldDB" id="A0A7T0C0V9"/>
<dbReference type="InterPro" id="IPR001537">
    <property type="entry name" value="SpoU_MeTrfase"/>
</dbReference>
<feature type="domain" description="tRNA/rRNA methyltransferase SpoU type" evidence="3">
    <location>
        <begin position="85"/>
        <end position="223"/>
    </location>
</feature>
<dbReference type="GO" id="GO:0032259">
    <property type="term" value="P:methylation"/>
    <property type="evidence" value="ECO:0007669"/>
    <property type="project" value="UniProtKB-KW"/>
</dbReference>
<dbReference type="Pfam" id="PF08032">
    <property type="entry name" value="SpoU_sub_bind"/>
    <property type="match status" value="1"/>
</dbReference>
<evidence type="ECO:0000256" key="1">
    <source>
        <dbReference type="ARBA" id="ARBA00022603"/>
    </source>
</evidence>
<dbReference type="CDD" id="cd18103">
    <property type="entry name" value="SpoU-like_RlmB"/>
    <property type="match status" value="1"/>
</dbReference>
<proteinExistence type="predicted"/>
<evidence type="ECO:0000313" key="6">
    <source>
        <dbReference type="Proteomes" id="UP000594464"/>
    </source>
</evidence>
<dbReference type="InterPro" id="IPR029064">
    <property type="entry name" value="Ribosomal_eL30-like_sf"/>
</dbReference>
<dbReference type="GO" id="GO:0006396">
    <property type="term" value="P:RNA processing"/>
    <property type="evidence" value="ECO:0007669"/>
    <property type="project" value="InterPro"/>
</dbReference>
<sequence>MSAFKKRPGDMLRVFFSPARAVQMEPVKRYCRDHKLPYKKIPPEELNKVAASVHHEGVVIVLKPVKPESAYSLIRRPLGRNTLLAALDSVSNTHNLGAILRTCAFFGVEGLLVGDSEGQAALSSSAARMAEGALETTPLYQASDLPSALRDLKEKGFYIIGTDANSGVSLYDAKIKFPCVAVFGNEGAGISDRTLKRCDAVVHIPSFSPVESLNVSVAAGVTLSELRRRGSQKK</sequence>
<dbReference type="Gene3D" id="3.30.1330.30">
    <property type="match status" value="1"/>
</dbReference>
<dbReference type="PANTHER" id="PTHR46429">
    <property type="entry name" value="23S RRNA (GUANOSINE-2'-O-)-METHYLTRANSFERASE RLMB"/>
    <property type="match status" value="1"/>
</dbReference>
<dbReference type="Gene3D" id="3.40.1280.10">
    <property type="match status" value="1"/>
</dbReference>
<reference evidence="6" key="1">
    <citation type="submission" date="2020-02" db="EMBL/GenBank/DDBJ databases">
        <title>Genomic and physiological characterization of two novel Nitrospinaceae genera.</title>
        <authorList>
            <person name="Mueller A.J."/>
            <person name="Jung M.-Y."/>
            <person name="Strachan C.R."/>
            <person name="Herbold C.W."/>
            <person name="Kirkegaard R.H."/>
            <person name="Daims H."/>
        </authorList>
    </citation>
    <scope>NUCLEOTIDE SEQUENCE [LARGE SCALE GENOMIC DNA]</scope>
</reference>